<name>A0A832VMW6_9EURY</name>
<comment type="similarity">
    <text evidence="2">Belongs to the HsdR family.</text>
</comment>
<feature type="coiled-coil region" evidence="11">
    <location>
        <begin position="457"/>
        <end position="492"/>
    </location>
</feature>
<feature type="domain" description="Helicase ATP-binding" evidence="12">
    <location>
        <begin position="250"/>
        <end position="421"/>
    </location>
</feature>
<dbReference type="Pfam" id="PF18766">
    <property type="entry name" value="SWI2_SNF2"/>
    <property type="match status" value="1"/>
</dbReference>
<keyword evidence="10" id="KW-0238">DNA-binding</keyword>
<dbReference type="InterPro" id="IPR055180">
    <property type="entry name" value="HsdR_RecA-like_helicase_dom_2"/>
</dbReference>
<dbReference type="GO" id="GO:0120545">
    <property type="term" value="F:nucleic acid conformation isomerase activity"/>
    <property type="evidence" value="ECO:0007669"/>
    <property type="project" value="UniProtKB-ARBA"/>
</dbReference>
<evidence type="ECO:0000313" key="14">
    <source>
        <dbReference type="Proteomes" id="UP000600363"/>
    </source>
</evidence>
<evidence type="ECO:0000256" key="4">
    <source>
        <dbReference type="ARBA" id="ARBA00022722"/>
    </source>
</evidence>
<dbReference type="SMART" id="SM00487">
    <property type="entry name" value="DEXDc"/>
    <property type="match status" value="1"/>
</dbReference>
<dbReference type="Proteomes" id="UP000600363">
    <property type="component" value="Unassembled WGS sequence"/>
</dbReference>
<dbReference type="PROSITE" id="PS51192">
    <property type="entry name" value="HELICASE_ATP_BIND_1"/>
    <property type="match status" value="1"/>
</dbReference>
<evidence type="ECO:0000256" key="8">
    <source>
        <dbReference type="ARBA" id="ARBA00022801"/>
    </source>
</evidence>
<evidence type="ECO:0000256" key="9">
    <source>
        <dbReference type="ARBA" id="ARBA00022840"/>
    </source>
</evidence>
<gene>
    <name evidence="13" type="ORF">HA299_03750</name>
</gene>
<keyword evidence="6" id="KW-0680">Restriction system</keyword>
<keyword evidence="4" id="KW-0540">Nuclease</keyword>
<dbReference type="CDD" id="cd18800">
    <property type="entry name" value="SF2_C_EcoR124I-like"/>
    <property type="match status" value="1"/>
</dbReference>
<dbReference type="NCBIfam" id="TIGR00348">
    <property type="entry name" value="hsdR"/>
    <property type="match status" value="1"/>
</dbReference>
<dbReference type="GO" id="GO:0005524">
    <property type="term" value="F:ATP binding"/>
    <property type="evidence" value="ECO:0007669"/>
    <property type="project" value="UniProtKB-KW"/>
</dbReference>
<dbReference type="Gene3D" id="3.90.1570.50">
    <property type="match status" value="1"/>
</dbReference>
<comment type="caution">
    <text evidence="13">The sequence shown here is derived from an EMBL/GenBank/DDBJ whole genome shotgun (WGS) entry which is preliminary data.</text>
</comment>
<accession>A0A832VMW6</accession>
<evidence type="ECO:0000256" key="6">
    <source>
        <dbReference type="ARBA" id="ARBA00022747"/>
    </source>
</evidence>
<dbReference type="EMBL" id="DUIH01000012">
    <property type="protein sequence ID" value="HIH69721.1"/>
    <property type="molecule type" value="Genomic_DNA"/>
</dbReference>
<evidence type="ECO:0000256" key="2">
    <source>
        <dbReference type="ARBA" id="ARBA00008598"/>
    </source>
</evidence>
<comment type="catalytic activity">
    <reaction evidence="1">
        <text>Endonucleolytic cleavage of DNA to give random double-stranded fragments with terminal 5'-phosphates, ATP is simultaneously hydrolyzed.</text>
        <dbReference type="EC" id="3.1.21.3"/>
    </reaction>
</comment>
<keyword evidence="11" id="KW-0175">Coiled coil</keyword>
<dbReference type="AlphaFoldDB" id="A0A832VMW6"/>
<evidence type="ECO:0000256" key="3">
    <source>
        <dbReference type="ARBA" id="ARBA00012654"/>
    </source>
</evidence>
<protein>
    <recommendedName>
        <fullName evidence="3">type I site-specific deoxyribonuclease</fullName>
        <ecNumber evidence="3">3.1.21.3</ecNumber>
    </recommendedName>
</protein>
<keyword evidence="7" id="KW-0255">Endonuclease</keyword>
<dbReference type="PANTHER" id="PTHR30195">
    <property type="entry name" value="TYPE I SITE-SPECIFIC DEOXYRIBONUCLEASE PROTEIN SUBUNIT M AND R"/>
    <property type="match status" value="1"/>
</dbReference>
<keyword evidence="5" id="KW-0547">Nucleotide-binding</keyword>
<dbReference type="Pfam" id="PF04313">
    <property type="entry name" value="HSDR_N"/>
    <property type="match status" value="1"/>
</dbReference>
<dbReference type="InterPro" id="IPR051268">
    <property type="entry name" value="Type-I_R_enzyme_R_subunit"/>
</dbReference>
<dbReference type="GO" id="GO:0003677">
    <property type="term" value="F:DNA binding"/>
    <property type="evidence" value="ECO:0007669"/>
    <property type="project" value="UniProtKB-KW"/>
</dbReference>
<dbReference type="Gene3D" id="3.40.50.300">
    <property type="entry name" value="P-loop containing nucleotide triphosphate hydrolases"/>
    <property type="match status" value="2"/>
</dbReference>
<dbReference type="InterPro" id="IPR004473">
    <property type="entry name" value="Restrct_endonuc_typeI_HsdR"/>
</dbReference>
<keyword evidence="8 13" id="KW-0378">Hydrolase</keyword>
<dbReference type="GO" id="GO:0009307">
    <property type="term" value="P:DNA restriction-modification system"/>
    <property type="evidence" value="ECO:0007669"/>
    <property type="project" value="UniProtKB-KW"/>
</dbReference>
<evidence type="ECO:0000256" key="5">
    <source>
        <dbReference type="ARBA" id="ARBA00022741"/>
    </source>
</evidence>
<evidence type="ECO:0000256" key="11">
    <source>
        <dbReference type="SAM" id="Coils"/>
    </source>
</evidence>
<evidence type="ECO:0000256" key="1">
    <source>
        <dbReference type="ARBA" id="ARBA00000851"/>
    </source>
</evidence>
<dbReference type="InterPro" id="IPR040980">
    <property type="entry name" value="SWI2_SNF2"/>
</dbReference>
<dbReference type="Pfam" id="PF22679">
    <property type="entry name" value="T1R_D3-like"/>
    <property type="match status" value="1"/>
</dbReference>
<proteinExistence type="inferred from homology"/>
<reference evidence="13" key="1">
    <citation type="journal article" date="2020" name="bioRxiv">
        <title>A rank-normalized archaeal taxonomy based on genome phylogeny resolves widespread incomplete and uneven classifications.</title>
        <authorList>
            <person name="Rinke C."/>
            <person name="Chuvochina M."/>
            <person name="Mussig A.J."/>
            <person name="Chaumeil P.-A."/>
            <person name="Waite D.W."/>
            <person name="Whitman W.B."/>
            <person name="Parks D.H."/>
            <person name="Hugenholtz P."/>
        </authorList>
    </citation>
    <scope>NUCLEOTIDE SEQUENCE</scope>
    <source>
        <strain evidence="13">UBA12518</strain>
    </source>
</reference>
<evidence type="ECO:0000259" key="12">
    <source>
        <dbReference type="PROSITE" id="PS51192"/>
    </source>
</evidence>
<dbReference type="InterPro" id="IPR014001">
    <property type="entry name" value="Helicase_ATP-bd"/>
</dbReference>
<dbReference type="EC" id="3.1.21.3" evidence="3"/>
<dbReference type="PANTHER" id="PTHR30195:SF15">
    <property type="entry name" value="TYPE I RESTRICTION ENZYME HINDI ENDONUCLEASE SUBUNIT"/>
    <property type="match status" value="1"/>
</dbReference>
<organism evidence="13 14">
    <name type="scientific">Methermicoccus shengliensis</name>
    <dbReference type="NCBI Taxonomy" id="660064"/>
    <lineage>
        <taxon>Archaea</taxon>
        <taxon>Methanobacteriati</taxon>
        <taxon>Methanobacteriota</taxon>
        <taxon>Stenosarchaea group</taxon>
        <taxon>Methanomicrobia</taxon>
        <taxon>Methanosarcinales</taxon>
        <taxon>Methermicoccaceae</taxon>
        <taxon>Methermicoccus</taxon>
    </lineage>
</organism>
<keyword evidence="9" id="KW-0067">ATP-binding</keyword>
<dbReference type="SUPFAM" id="SSF52540">
    <property type="entry name" value="P-loop containing nucleoside triphosphate hydrolases"/>
    <property type="match status" value="2"/>
</dbReference>
<evidence type="ECO:0000313" key="13">
    <source>
        <dbReference type="EMBL" id="HIH69721.1"/>
    </source>
</evidence>
<dbReference type="CDD" id="cd22332">
    <property type="entry name" value="HsdR_N"/>
    <property type="match status" value="1"/>
</dbReference>
<dbReference type="InterPro" id="IPR027417">
    <property type="entry name" value="P-loop_NTPase"/>
</dbReference>
<dbReference type="RefSeq" id="WP_042685661.1">
    <property type="nucleotide sequence ID" value="NZ_DUIH01000012.1"/>
</dbReference>
<dbReference type="GO" id="GO:0009035">
    <property type="term" value="F:type I site-specific deoxyribonuclease activity"/>
    <property type="evidence" value="ECO:0007669"/>
    <property type="project" value="UniProtKB-EC"/>
</dbReference>
<evidence type="ECO:0000256" key="7">
    <source>
        <dbReference type="ARBA" id="ARBA00022759"/>
    </source>
</evidence>
<sequence length="963" mass="113742">MRKELIQTEEPMAKKLESLGWKFIPSDKLIDNHSEPLIVPILKSTIRKINNVKDEEVEDVINYLKTRFFDVEGCKAVLEALKHGVAIKDKETGIVKRIKLIDYENLENNEFIFSRQVYYRGLKANIPDIVLYINGIPIVLIECKKMTKSWKEAYSQIKRYEEEIPELFKYVQISIAYADRAVYFPNVRWLKDVPAYEWQELEFLKKAILLDILRYFVFYREDKGEWTKVLPRYMQYRAANRIVDRAVKYARGEGDRNKGLIWHWQGSGKTLTIIFAAYKLREALGNPTIFFIIDRVELQDQLGGELKAVGLSFEMVESVFHLKKILTHADGKRGIFVTLIHKFREEELRELREELERKRHSITRRRDVIAFVDEGHRSQYGDLAATMRSILKNAAFFAFTGTPIAKRGRDTYATFGYDDEPYLDRYFILDSIRDGFTVKIAYQARLDSEHLDRESLNVFLSSKLEEIEEEYREQVERELKKKLNAIRVILENPRRIYRIARDIAVHYQAVKPFKAIVVAVSRVACVRYKKALDKYLPPEWTEIVMTFNQDDPEEIQEYFKELKRKYGNKEPKEIREEVIKRFKKEESPKILIVTDMLLTGFDAPILQTMYLDKLLKEHRLLQAIARTNRPLFRNGENVKAAGLIIDYIGIFGELEKALATYDEADIVGVAYDVEEIKEELSKKIEEVIKLGLPTGYDRGAIDAAIIRLEEKEVGEHFKKLYREIRNLYRLLIEDRLEFKERFDWLTEIYYAYHRKVKGLDPEIEQKRDKFLEEALKFIHETIDIEKIRKDFSIVEINEEFLKRVAKEDKNKGFYDLLFAVRSCVERGEVIDEDVVERVERIVREWREREKNVEELYGELDSIVKKIHIEKDERRSLGLGRAEYEILKLLRRNLKLDDSKLVNDAIEIKKTVEDVTFPGWSSKSEVVNEVSQKILLYLIRKYRGEPAVMRKLKNEMVEMLKKVI</sequence>
<dbReference type="InterPro" id="IPR007409">
    <property type="entry name" value="Restrct_endonuc_type1_HsdR_N"/>
</dbReference>
<evidence type="ECO:0000256" key="10">
    <source>
        <dbReference type="ARBA" id="ARBA00023125"/>
    </source>
</evidence>